<reference evidence="4" key="1">
    <citation type="submission" date="2019-04" db="EMBL/GenBank/DDBJ databases">
        <title>Friends and foes A comparative genomics studyof 23 Aspergillus species from section Flavi.</title>
        <authorList>
            <consortium name="DOE Joint Genome Institute"/>
            <person name="Kjaerbolling I."/>
            <person name="Vesth T."/>
            <person name="Frisvad J.C."/>
            <person name="Nybo J.L."/>
            <person name="Theobald S."/>
            <person name="Kildgaard S."/>
            <person name="Isbrandt T."/>
            <person name="Kuo A."/>
            <person name="Sato A."/>
            <person name="Lyhne E.K."/>
            <person name="Kogle M.E."/>
            <person name="Wiebenga A."/>
            <person name="Kun R.S."/>
            <person name="Lubbers R.J."/>
            <person name="Makela M.R."/>
            <person name="Barry K."/>
            <person name="Chovatia M."/>
            <person name="Clum A."/>
            <person name="Daum C."/>
            <person name="Haridas S."/>
            <person name="He G."/>
            <person name="LaButti K."/>
            <person name="Lipzen A."/>
            <person name="Mondo S."/>
            <person name="Riley R."/>
            <person name="Salamov A."/>
            <person name="Simmons B.A."/>
            <person name="Magnuson J.K."/>
            <person name="Henrissat B."/>
            <person name="Mortensen U.H."/>
            <person name="Larsen T.O."/>
            <person name="Devries R.P."/>
            <person name="Grigoriev I.V."/>
            <person name="Machida M."/>
            <person name="Baker S.E."/>
            <person name="Andersen M.R."/>
        </authorList>
    </citation>
    <scope>NUCLEOTIDE SEQUENCE [LARGE SCALE GENOMIC DNA]</scope>
    <source>
        <strain evidence="4">CBS 553.77</strain>
    </source>
</reference>
<feature type="chain" id="PRO_5024795558" evidence="2">
    <location>
        <begin position="32"/>
        <end position="435"/>
    </location>
</feature>
<feature type="signal peptide" evidence="2">
    <location>
        <begin position="1"/>
        <end position="31"/>
    </location>
</feature>
<feature type="region of interest" description="Disordered" evidence="1">
    <location>
        <begin position="40"/>
        <end position="70"/>
    </location>
</feature>
<dbReference type="OrthoDB" id="4505353at2759"/>
<evidence type="ECO:0000256" key="1">
    <source>
        <dbReference type="SAM" id="MobiDB-lite"/>
    </source>
</evidence>
<evidence type="ECO:0000256" key="2">
    <source>
        <dbReference type="SAM" id="SignalP"/>
    </source>
</evidence>
<accession>A0A5N6Z3N0</accession>
<feature type="compositionally biased region" description="Polar residues" evidence="1">
    <location>
        <begin position="40"/>
        <end position="49"/>
    </location>
</feature>
<evidence type="ECO:0000313" key="4">
    <source>
        <dbReference type="Proteomes" id="UP000327118"/>
    </source>
</evidence>
<organism evidence="3 4">
    <name type="scientific">Aspergillus coremiiformis</name>
    <dbReference type="NCBI Taxonomy" id="138285"/>
    <lineage>
        <taxon>Eukaryota</taxon>
        <taxon>Fungi</taxon>
        <taxon>Dikarya</taxon>
        <taxon>Ascomycota</taxon>
        <taxon>Pezizomycotina</taxon>
        <taxon>Eurotiomycetes</taxon>
        <taxon>Eurotiomycetidae</taxon>
        <taxon>Eurotiales</taxon>
        <taxon>Aspergillaceae</taxon>
        <taxon>Aspergillus</taxon>
        <taxon>Aspergillus subgen. Circumdati</taxon>
    </lineage>
</organism>
<keyword evidence="4" id="KW-1185">Reference proteome</keyword>
<dbReference type="AlphaFoldDB" id="A0A5N6Z3N0"/>
<keyword evidence="2" id="KW-0732">Signal</keyword>
<dbReference type="EMBL" id="ML739144">
    <property type="protein sequence ID" value="KAE8352038.1"/>
    <property type="molecule type" value="Genomic_DNA"/>
</dbReference>
<sequence>MRCSTSPKTQRSWESVLRVILFALSFPFCLARIDPDTTIPLGNSTTDATGSEPKDHALSRLNPRATPSREWTRRSGEFDSTLLIRRTDGVDPVLAMYFNDFNDKIGNFGNAVGWPFTQRQQPFAERTNIKFRCDCSRLRVKLLQTAWLHLRDIVDRIGPDFQRLRELHEREPTGDWPAADRKKMQLFQDLYGQQASGPVDARECISIIDRLDSKSKRVRKNIQQALDSNNYKVNFWCTDLNWGLRARKTPKTTGGVCVRPSPRRGLLYNYNQAEIMTWFSRIENWLNFRAERGSYCPGPDRPSVGRWIIPDTVDVGEDHITFCHYDFFTLFRYHITDWWQLERGQFSLDSAVEQTPEGRLLYLLSLSHNINGGDPLVEEKVQLEPDYAGAKADNLRSCQTLSAQKAKNNAGSFALLSLFLYVDKTQGPTRRENLD</sequence>
<protein>
    <submittedName>
        <fullName evidence="3">Uncharacterized protein</fullName>
    </submittedName>
</protein>
<gene>
    <name evidence="3" type="ORF">BDV28DRAFT_149399</name>
</gene>
<evidence type="ECO:0000313" key="3">
    <source>
        <dbReference type="EMBL" id="KAE8352038.1"/>
    </source>
</evidence>
<dbReference type="Proteomes" id="UP000327118">
    <property type="component" value="Unassembled WGS sequence"/>
</dbReference>
<name>A0A5N6Z3N0_9EURO</name>
<proteinExistence type="predicted"/>